<dbReference type="Gene3D" id="3.90.190.20">
    <property type="entry name" value="Mur ligase, C-terminal domain"/>
    <property type="match status" value="1"/>
</dbReference>
<dbReference type="SUPFAM" id="SSF63418">
    <property type="entry name" value="MurE/MurF N-terminal domain"/>
    <property type="match status" value="1"/>
</dbReference>
<evidence type="ECO:0000256" key="5">
    <source>
        <dbReference type="ARBA" id="ARBA00022840"/>
    </source>
</evidence>
<evidence type="ECO:0000256" key="10">
    <source>
        <dbReference type="HAMAP-Rule" id="MF_02019"/>
    </source>
</evidence>
<keyword evidence="4 10" id="KW-0547">Nucleotide-binding</keyword>
<organism evidence="15 16">
    <name type="scientific">Hominisplanchenecus faecis</name>
    <dbReference type="NCBI Taxonomy" id="2885351"/>
    <lineage>
        <taxon>Bacteria</taxon>
        <taxon>Bacillati</taxon>
        <taxon>Bacillota</taxon>
        <taxon>Clostridia</taxon>
        <taxon>Lachnospirales</taxon>
        <taxon>Lachnospiraceae</taxon>
        <taxon>Hominisplanchenecus</taxon>
    </lineage>
</organism>
<keyword evidence="5 10" id="KW-0067">ATP-binding</keyword>
<dbReference type="Pfam" id="PF02875">
    <property type="entry name" value="Mur_ligase_C"/>
    <property type="match status" value="1"/>
</dbReference>
<dbReference type="Pfam" id="PF01225">
    <property type="entry name" value="Mur_ligase"/>
    <property type="match status" value="1"/>
</dbReference>
<evidence type="ECO:0000256" key="2">
    <source>
        <dbReference type="ARBA" id="ARBA00022598"/>
    </source>
</evidence>
<dbReference type="NCBIfam" id="TIGR01143">
    <property type="entry name" value="murF"/>
    <property type="match status" value="1"/>
</dbReference>
<keyword evidence="16" id="KW-1185">Reference proteome</keyword>
<feature type="domain" description="Mur ligase C-terminal" evidence="13">
    <location>
        <begin position="319"/>
        <end position="441"/>
    </location>
</feature>
<evidence type="ECO:0000256" key="4">
    <source>
        <dbReference type="ARBA" id="ARBA00022741"/>
    </source>
</evidence>
<dbReference type="InterPro" id="IPR036565">
    <property type="entry name" value="Mur-like_cat_sf"/>
</dbReference>
<evidence type="ECO:0000256" key="1">
    <source>
        <dbReference type="ARBA" id="ARBA00022490"/>
    </source>
</evidence>
<dbReference type="InterPro" id="IPR005863">
    <property type="entry name" value="UDP-N-AcMur_synth"/>
</dbReference>
<dbReference type="Gene3D" id="3.40.1390.10">
    <property type="entry name" value="MurE/MurF, N-terminal domain"/>
    <property type="match status" value="1"/>
</dbReference>
<dbReference type="InterPro" id="IPR051046">
    <property type="entry name" value="MurCDEF_CellWall_CoF430Synth"/>
</dbReference>
<gene>
    <name evidence="10" type="primary">murF</name>
    <name evidence="15" type="ORF">LKD42_09020</name>
</gene>
<keyword evidence="6 10" id="KW-0133">Cell shape</keyword>
<evidence type="ECO:0000256" key="6">
    <source>
        <dbReference type="ARBA" id="ARBA00022960"/>
    </source>
</evidence>
<evidence type="ECO:0000313" key="15">
    <source>
        <dbReference type="EMBL" id="MCC2149396.1"/>
    </source>
</evidence>
<dbReference type="InterPro" id="IPR000713">
    <property type="entry name" value="Mur_ligase_N"/>
</dbReference>
<evidence type="ECO:0000256" key="7">
    <source>
        <dbReference type="ARBA" id="ARBA00022984"/>
    </source>
</evidence>
<dbReference type="HAMAP" id="MF_02019">
    <property type="entry name" value="MurF"/>
    <property type="match status" value="1"/>
</dbReference>
<evidence type="ECO:0000259" key="12">
    <source>
        <dbReference type="Pfam" id="PF01225"/>
    </source>
</evidence>
<protein>
    <recommendedName>
        <fullName evidence="10 11">UDP-N-acetylmuramoyl-tripeptide--D-alanyl-D-alanine ligase</fullName>
        <ecNumber evidence="10 11">6.3.2.10</ecNumber>
    </recommendedName>
    <alternativeName>
        <fullName evidence="10">D-alanyl-D-alanine-adding enzyme</fullName>
    </alternativeName>
</protein>
<keyword evidence="8 10" id="KW-0131">Cell cycle</keyword>
<dbReference type="InterPro" id="IPR035911">
    <property type="entry name" value="MurE/MurF_N"/>
</dbReference>
<keyword evidence="3 10" id="KW-0132">Cell division</keyword>
<dbReference type="Gene3D" id="3.40.1190.10">
    <property type="entry name" value="Mur-like, catalytic domain"/>
    <property type="match status" value="1"/>
</dbReference>
<dbReference type="EMBL" id="JAJEQE010000029">
    <property type="protein sequence ID" value="MCC2149396.1"/>
    <property type="molecule type" value="Genomic_DNA"/>
</dbReference>
<keyword evidence="7 10" id="KW-0573">Peptidoglycan synthesis</keyword>
<comment type="pathway">
    <text evidence="10 11">Cell wall biogenesis; peptidoglycan biosynthesis.</text>
</comment>
<dbReference type="InterPro" id="IPR036615">
    <property type="entry name" value="Mur_ligase_C_dom_sf"/>
</dbReference>
<dbReference type="SUPFAM" id="SSF53244">
    <property type="entry name" value="MurD-like peptide ligases, peptide-binding domain"/>
    <property type="match status" value="1"/>
</dbReference>
<evidence type="ECO:0000256" key="9">
    <source>
        <dbReference type="ARBA" id="ARBA00023316"/>
    </source>
</evidence>
<evidence type="ECO:0000256" key="11">
    <source>
        <dbReference type="RuleBase" id="RU004136"/>
    </source>
</evidence>
<accession>A0ABS8EW24</accession>
<evidence type="ECO:0000256" key="3">
    <source>
        <dbReference type="ARBA" id="ARBA00022618"/>
    </source>
</evidence>
<keyword evidence="9 10" id="KW-0961">Cell wall biogenesis/degradation</keyword>
<comment type="function">
    <text evidence="10 11">Involved in cell wall formation. Catalyzes the final step in the synthesis of UDP-N-acetylmuramoyl-pentapeptide, the precursor of murein.</text>
</comment>
<dbReference type="SUPFAM" id="SSF53623">
    <property type="entry name" value="MurD-like peptide ligases, catalytic domain"/>
    <property type="match status" value="1"/>
</dbReference>
<feature type="binding site" evidence="10">
    <location>
        <begin position="112"/>
        <end position="118"/>
    </location>
    <ligand>
        <name>ATP</name>
        <dbReference type="ChEBI" id="CHEBI:30616"/>
    </ligand>
</feature>
<evidence type="ECO:0000259" key="14">
    <source>
        <dbReference type="Pfam" id="PF08245"/>
    </source>
</evidence>
<keyword evidence="1 10" id="KW-0963">Cytoplasm</keyword>
<evidence type="ECO:0000313" key="16">
    <source>
        <dbReference type="Proteomes" id="UP001299235"/>
    </source>
</evidence>
<feature type="domain" description="Mur ligase central" evidence="14">
    <location>
        <begin position="110"/>
        <end position="296"/>
    </location>
</feature>
<dbReference type="Proteomes" id="UP001299235">
    <property type="component" value="Unassembled WGS sequence"/>
</dbReference>
<comment type="caution">
    <text evidence="15">The sequence shown here is derived from an EMBL/GenBank/DDBJ whole genome shotgun (WGS) entry which is preliminary data.</text>
</comment>
<dbReference type="GO" id="GO:0016874">
    <property type="term" value="F:ligase activity"/>
    <property type="evidence" value="ECO:0007669"/>
    <property type="project" value="UniProtKB-KW"/>
</dbReference>
<dbReference type="InterPro" id="IPR004101">
    <property type="entry name" value="Mur_ligase_C"/>
</dbReference>
<evidence type="ECO:0000259" key="13">
    <source>
        <dbReference type="Pfam" id="PF02875"/>
    </source>
</evidence>
<sequence length="456" mass="49253">MKNMSLEKIAQACGGVYHGSEEMKQSIVESITTDSRQAAKGCLFVAIPGERVDGHDFIPSVFEKGALAVLSEKELANPAGPYIQVASSLEAVKGIAEYYRQQLDIKVVGITGSVGKTSTKEVIASVLAQKYNVLKTLGNFNNELGLPLTVFRLRDEHQIAVLEMGISHFGEMHRLAKVARPDICVITNIGQCHLEFLKDRDGILRAKTEIFDFLKEDGCIILNGDDDKLDTIEEVKGIKPIFFGVEGQRPVYADEIESLGLSGIACTIHADGESIRVTVPIPGGHMVLNALAATAVGRALGLTMQEIKAGIEALEPVGGRFHIINHGDIQIIDDCYNANPVSMKASLDVLRDAKGRKVAILGDMGELGENEEQMHAEVGYHAAKNKIDLLICTGKISSHMAEAAMANGGCGEVLQVPTMEALLTCLPSLIQSGDTVLVKASHFMHFEKVVKKLQEI</sequence>
<comment type="similarity">
    <text evidence="10">Belongs to the MurCDEF family. MurF subfamily.</text>
</comment>
<dbReference type="RefSeq" id="WP_248835494.1">
    <property type="nucleotide sequence ID" value="NZ_JAJEQE010000029.1"/>
</dbReference>
<dbReference type="Pfam" id="PF08245">
    <property type="entry name" value="Mur_ligase_M"/>
    <property type="match status" value="1"/>
</dbReference>
<reference evidence="15 16" key="1">
    <citation type="submission" date="2021-10" db="EMBL/GenBank/DDBJ databases">
        <title>Anaerobic single-cell dispensing facilitates the cultivation of human gut bacteria.</title>
        <authorList>
            <person name="Afrizal A."/>
        </authorList>
    </citation>
    <scope>NUCLEOTIDE SEQUENCE [LARGE SCALE GENOMIC DNA]</scope>
    <source>
        <strain evidence="15 16">CLA-AA-H246</strain>
    </source>
</reference>
<keyword evidence="2 10" id="KW-0436">Ligase</keyword>
<proteinExistence type="inferred from homology"/>
<evidence type="ECO:0000256" key="8">
    <source>
        <dbReference type="ARBA" id="ARBA00023306"/>
    </source>
</evidence>
<name>A0ABS8EW24_9FIRM</name>
<feature type="domain" description="Mur ligase N-terminal catalytic" evidence="12">
    <location>
        <begin position="29"/>
        <end position="75"/>
    </location>
</feature>
<dbReference type="PANTHER" id="PTHR43024:SF1">
    <property type="entry name" value="UDP-N-ACETYLMURAMOYL-TRIPEPTIDE--D-ALANYL-D-ALANINE LIGASE"/>
    <property type="match status" value="1"/>
</dbReference>
<dbReference type="PANTHER" id="PTHR43024">
    <property type="entry name" value="UDP-N-ACETYLMURAMOYL-TRIPEPTIDE--D-ALANYL-D-ALANINE LIGASE"/>
    <property type="match status" value="1"/>
</dbReference>
<dbReference type="InterPro" id="IPR013221">
    <property type="entry name" value="Mur_ligase_cen"/>
</dbReference>
<dbReference type="EC" id="6.3.2.10" evidence="10 11"/>
<comment type="catalytic activity">
    <reaction evidence="10 11">
        <text>D-alanyl-D-alanine + UDP-N-acetyl-alpha-D-muramoyl-L-alanyl-gamma-D-glutamyl-meso-2,6-diaminopimelate + ATP = UDP-N-acetyl-alpha-D-muramoyl-L-alanyl-gamma-D-glutamyl-meso-2,6-diaminopimeloyl-D-alanyl-D-alanine + ADP + phosphate + H(+)</text>
        <dbReference type="Rhea" id="RHEA:28374"/>
        <dbReference type="ChEBI" id="CHEBI:15378"/>
        <dbReference type="ChEBI" id="CHEBI:30616"/>
        <dbReference type="ChEBI" id="CHEBI:43474"/>
        <dbReference type="ChEBI" id="CHEBI:57822"/>
        <dbReference type="ChEBI" id="CHEBI:61386"/>
        <dbReference type="ChEBI" id="CHEBI:83905"/>
        <dbReference type="ChEBI" id="CHEBI:456216"/>
        <dbReference type="EC" id="6.3.2.10"/>
    </reaction>
</comment>
<comment type="subcellular location">
    <subcellularLocation>
        <location evidence="10 11">Cytoplasm</location>
    </subcellularLocation>
</comment>